<dbReference type="Pfam" id="PF00535">
    <property type="entry name" value="Glycos_transf_2"/>
    <property type="match status" value="1"/>
</dbReference>
<evidence type="ECO:0000256" key="1">
    <source>
        <dbReference type="SAM" id="Phobius"/>
    </source>
</evidence>
<gene>
    <name evidence="3" type="ORF">UX92_C0015G0011</name>
</gene>
<keyword evidence="1" id="KW-1133">Transmembrane helix</keyword>
<evidence type="ECO:0000259" key="2">
    <source>
        <dbReference type="Pfam" id="PF00535"/>
    </source>
</evidence>
<dbReference type="AlphaFoldDB" id="A0A0G1SI49"/>
<accession>A0A0G1SI49</accession>
<dbReference type="EMBL" id="LCOA01000015">
    <property type="protein sequence ID" value="KKU69104.1"/>
    <property type="molecule type" value="Genomic_DNA"/>
</dbReference>
<dbReference type="InterPro" id="IPR029044">
    <property type="entry name" value="Nucleotide-diphossugar_trans"/>
</dbReference>
<evidence type="ECO:0000313" key="4">
    <source>
        <dbReference type="Proteomes" id="UP000034565"/>
    </source>
</evidence>
<feature type="domain" description="Glycosyltransferase 2-like" evidence="2">
    <location>
        <begin position="5"/>
        <end position="165"/>
    </location>
</feature>
<proteinExistence type="predicted"/>
<dbReference type="CDD" id="cd04186">
    <property type="entry name" value="GT_2_like_c"/>
    <property type="match status" value="1"/>
</dbReference>
<dbReference type="PANTHER" id="PTHR43179:SF7">
    <property type="entry name" value="RHAMNOSYLTRANSFERASE WBBL"/>
    <property type="match status" value="1"/>
</dbReference>
<comment type="caution">
    <text evidence="3">The sequence shown here is derived from an EMBL/GenBank/DDBJ whole genome shotgun (WGS) entry which is preliminary data.</text>
</comment>
<reference evidence="3 4" key="1">
    <citation type="journal article" date="2015" name="Nature">
        <title>rRNA introns, odd ribosomes, and small enigmatic genomes across a large radiation of phyla.</title>
        <authorList>
            <person name="Brown C.T."/>
            <person name="Hug L.A."/>
            <person name="Thomas B.C."/>
            <person name="Sharon I."/>
            <person name="Castelle C.J."/>
            <person name="Singh A."/>
            <person name="Wilkins M.J."/>
            <person name="Williams K.H."/>
            <person name="Banfield J.F."/>
        </authorList>
    </citation>
    <scope>NUCLEOTIDE SEQUENCE [LARGE SCALE GENOMIC DNA]</scope>
</reference>
<organism evidence="3 4">
    <name type="scientific">Candidatus Amesbacteria bacterium GW2011_GWA1_47_20</name>
    <dbReference type="NCBI Taxonomy" id="1618354"/>
    <lineage>
        <taxon>Bacteria</taxon>
        <taxon>Candidatus Amesiibacteriota</taxon>
    </lineage>
</organism>
<sequence>MKTLSIIILSYNVKKLLLDCLASIPKHPDWEVIVVDNASTDGSADLAAIKNPTNIGFAAGNNLGIRQAKGKYILLLNPDTIVYPKTIETVLKYMQDNPKVGAATCRVELPDGNLDYSCHRNFPDPVGSFLHLVGLRRLSKYSSTHIPNAIHEIDALTGAFAFIRRTAGDQVGWLDEDYFFNAEDIDFCYKLKEAGWKVMYLPQVKITHFKGSSAMATPVTRRLWAKHSTDAMRLFYRKHLASKYPFFINWLVYFGIWIIRLIRSIRAIR</sequence>
<dbReference type="Gene3D" id="3.90.550.10">
    <property type="entry name" value="Spore Coat Polysaccharide Biosynthesis Protein SpsA, Chain A"/>
    <property type="match status" value="1"/>
</dbReference>
<protein>
    <submittedName>
        <fullName evidence="3">WsbD</fullName>
    </submittedName>
</protein>
<keyword evidence="1" id="KW-0472">Membrane</keyword>
<feature type="transmembrane region" description="Helical" evidence="1">
    <location>
        <begin position="244"/>
        <end position="262"/>
    </location>
</feature>
<name>A0A0G1SI49_9BACT</name>
<evidence type="ECO:0000313" key="3">
    <source>
        <dbReference type="EMBL" id="KKU69104.1"/>
    </source>
</evidence>
<dbReference type="PANTHER" id="PTHR43179">
    <property type="entry name" value="RHAMNOSYLTRANSFERASE WBBL"/>
    <property type="match status" value="1"/>
</dbReference>
<dbReference type="SUPFAM" id="SSF53448">
    <property type="entry name" value="Nucleotide-diphospho-sugar transferases"/>
    <property type="match status" value="1"/>
</dbReference>
<keyword evidence="1" id="KW-0812">Transmembrane</keyword>
<dbReference type="Proteomes" id="UP000034565">
    <property type="component" value="Unassembled WGS sequence"/>
</dbReference>
<dbReference type="InterPro" id="IPR001173">
    <property type="entry name" value="Glyco_trans_2-like"/>
</dbReference>